<accession>A0A2T0X7J3</accession>
<sequence>MNVLRGEVHPDHVAAALRLLAPLGRLRAGSATLEGTVLLYRRPALGRRILFARLDRTGTLWLRAPGPLAARLEAAGARRWPDPALPWLTLPPAAVDDAEAACDWARQALSELE</sequence>
<dbReference type="RefSeq" id="WP_106159368.1">
    <property type="nucleotide sequence ID" value="NZ_PVTT01000001.1"/>
</dbReference>
<reference evidence="2 3" key="1">
    <citation type="submission" date="2018-03" db="EMBL/GenBank/DDBJ databases">
        <title>Genomic Encyclopedia of Archaeal and Bacterial Type Strains, Phase II (KMG-II): from individual species to whole genera.</title>
        <authorList>
            <person name="Goeker M."/>
        </authorList>
    </citation>
    <scope>NUCLEOTIDE SEQUENCE [LARGE SCALE GENOMIC DNA]</scope>
    <source>
        <strain evidence="2 3">DSM 29318</strain>
    </source>
</reference>
<name>A0A2T0X7J3_9RHOB</name>
<evidence type="ECO:0000313" key="3">
    <source>
        <dbReference type="Proteomes" id="UP000238801"/>
    </source>
</evidence>
<dbReference type="InterPro" id="IPR007076">
    <property type="entry name" value="TfoX_N"/>
</dbReference>
<dbReference type="AlphaFoldDB" id="A0A2T0X7J3"/>
<keyword evidence="3" id="KW-1185">Reference proteome</keyword>
<dbReference type="SUPFAM" id="SSF159894">
    <property type="entry name" value="YgaC/TfoX-N like"/>
    <property type="match status" value="1"/>
</dbReference>
<feature type="domain" description="TfoX N-terminal" evidence="1">
    <location>
        <begin position="51"/>
        <end position="110"/>
    </location>
</feature>
<dbReference type="Proteomes" id="UP000238801">
    <property type="component" value="Unassembled WGS sequence"/>
</dbReference>
<gene>
    <name evidence="2" type="ORF">BCF33_0524</name>
</gene>
<dbReference type="Pfam" id="PF04993">
    <property type="entry name" value="TfoX_N"/>
    <property type="match status" value="1"/>
</dbReference>
<comment type="caution">
    <text evidence="2">The sequence shown here is derived from an EMBL/GenBank/DDBJ whole genome shotgun (WGS) entry which is preliminary data.</text>
</comment>
<evidence type="ECO:0000259" key="1">
    <source>
        <dbReference type="Pfam" id="PF04993"/>
    </source>
</evidence>
<proteinExistence type="predicted"/>
<organism evidence="2 3">
    <name type="scientific">Hasllibacter halocynthiae</name>
    <dbReference type="NCBI Taxonomy" id="595589"/>
    <lineage>
        <taxon>Bacteria</taxon>
        <taxon>Pseudomonadati</taxon>
        <taxon>Pseudomonadota</taxon>
        <taxon>Alphaproteobacteria</taxon>
        <taxon>Rhodobacterales</taxon>
        <taxon>Roseobacteraceae</taxon>
        <taxon>Hasllibacter</taxon>
    </lineage>
</organism>
<protein>
    <submittedName>
        <fullName evidence="2">DNA transformation protein</fullName>
    </submittedName>
</protein>
<dbReference type="Gene3D" id="3.30.1460.30">
    <property type="entry name" value="YgaC/TfoX-N like chaperone"/>
    <property type="match status" value="1"/>
</dbReference>
<dbReference type="EMBL" id="PVTT01000001">
    <property type="protein sequence ID" value="PRY94921.1"/>
    <property type="molecule type" value="Genomic_DNA"/>
</dbReference>
<evidence type="ECO:0000313" key="2">
    <source>
        <dbReference type="EMBL" id="PRY94921.1"/>
    </source>
</evidence>